<name>A0ABN0RR80_9FLAO</name>
<protein>
    <recommendedName>
        <fullName evidence="4">DUF2141 domain-containing protein</fullName>
    </recommendedName>
</protein>
<dbReference type="Proteomes" id="UP000019275">
    <property type="component" value="Unassembled WGS sequence"/>
</dbReference>
<evidence type="ECO:0008006" key="4">
    <source>
        <dbReference type="Google" id="ProtNLM"/>
    </source>
</evidence>
<sequence length="140" mass="15446">MRTLGLLLALFFTSIIATAQAKTETFTITVTIDNVLNDDGTVMAGLHSSETFMRGRGLQDKITTIKDGKVTIVFKDVKPGEYAILAMHDENNNKKMDREANGMPKESYCISGSPTPYGPPTFSEAKFNVVDTDLEFALRF</sequence>
<evidence type="ECO:0000313" key="2">
    <source>
        <dbReference type="EMBL" id="EWH14347.1"/>
    </source>
</evidence>
<dbReference type="Pfam" id="PF09912">
    <property type="entry name" value="DUF2141"/>
    <property type="match status" value="1"/>
</dbReference>
<keyword evidence="1" id="KW-0732">Signal</keyword>
<dbReference type="RefSeq" id="WP_013622070.1">
    <property type="nucleotide sequence ID" value="NZ_ARZX01000004.1"/>
</dbReference>
<evidence type="ECO:0000256" key="1">
    <source>
        <dbReference type="SAM" id="SignalP"/>
    </source>
</evidence>
<dbReference type="InterPro" id="IPR018673">
    <property type="entry name" value="DUF2141"/>
</dbReference>
<organism evidence="2 3">
    <name type="scientific">Cellulophaga geojensis KL-A</name>
    <dbReference type="NCBI Taxonomy" id="1328323"/>
    <lineage>
        <taxon>Bacteria</taxon>
        <taxon>Pseudomonadati</taxon>
        <taxon>Bacteroidota</taxon>
        <taxon>Flavobacteriia</taxon>
        <taxon>Flavobacteriales</taxon>
        <taxon>Flavobacteriaceae</taxon>
        <taxon>Cellulophaga</taxon>
    </lineage>
</organism>
<reference evidence="2 3" key="1">
    <citation type="journal article" date="2014" name="Genome Announc.">
        <title>Draft Genome Sequence of the Carrageenan-Degrading Bacterium Cellulophaga sp. Strain KL-A, Isolated from Decaying Marine Algae.</title>
        <authorList>
            <person name="Shan D."/>
            <person name="Ying J."/>
            <person name="Li X."/>
            <person name="Gao Z."/>
            <person name="Wei G."/>
            <person name="Shao Z."/>
        </authorList>
    </citation>
    <scope>NUCLEOTIDE SEQUENCE [LARGE SCALE GENOMIC DNA]</scope>
    <source>
        <strain evidence="2 3">KL-A</strain>
    </source>
</reference>
<comment type="caution">
    <text evidence="2">The sequence shown here is derived from an EMBL/GenBank/DDBJ whole genome shotgun (WGS) entry which is preliminary data.</text>
</comment>
<dbReference type="EMBL" id="ARZX01000004">
    <property type="protein sequence ID" value="EWH14347.1"/>
    <property type="molecule type" value="Genomic_DNA"/>
</dbReference>
<keyword evidence="3" id="KW-1185">Reference proteome</keyword>
<feature type="signal peptide" evidence="1">
    <location>
        <begin position="1"/>
        <end position="21"/>
    </location>
</feature>
<gene>
    <name evidence="2" type="ORF">KLA_04981</name>
</gene>
<evidence type="ECO:0000313" key="3">
    <source>
        <dbReference type="Proteomes" id="UP000019275"/>
    </source>
</evidence>
<feature type="chain" id="PRO_5046497054" description="DUF2141 domain-containing protein" evidence="1">
    <location>
        <begin position="22"/>
        <end position="140"/>
    </location>
</feature>
<proteinExistence type="predicted"/>
<accession>A0ABN0RR80</accession>